<protein>
    <submittedName>
        <fullName evidence="1">Uncharacterized protein</fullName>
    </submittedName>
</protein>
<accession>A0A484FEZ0</accession>
<evidence type="ECO:0000313" key="1">
    <source>
        <dbReference type="EMBL" id="TDZ16105.1"/>
    </source>
</evidence>
<reference evidence="2" key="2">
    <citation type="journal article" date="2019" name="Mol. Plant Microbe Interact.">
        <title>Genome sequence resources for four phytopathogenic fungi from the Colletotrichum orbiculare species complex.</title>
        <authorList>
            <person name="Gan P."/>
            <person name="Tsushima A."/>
            <person name="Narusaka M."/>
            <person name="Narusaka Y."/>
            <person name="Takano Y."/>
            <person name="Kubo Y."/>
            <person name="Shirasu K."/>
        </authorList>
    </citation>
    <scope>GENOME REANNOTATION</scope>
    <source>
        <strain evidence="2">104-T / ATCC 96160 / CBS 514.97 / LARS 414 / MAFF 240422</strain>
    </source>
</reference>
<sequence length="141" mass="15662">MRRVVLEARQQAARLVEKGWLIIWTLNDAPTTSMRPRAALASRPRITDLKGRQHFDNTPKTRVARSNLRLVCSDSRIGLKIAFNAKKTRPAAAAQHCPVCTPSSNRGFPISLIHCRSLSNTIFRGSGVSVSVHHRPAASWD</sequence>
<organism evidence="1 2">
    <name type="scientific">Colletotrichum orbiculare (strain 104-T / ATCC 96160 / CBS 514.97 / LARS 414 / MAFF 240422)</name>
    <name type="common">Cucumber anthracnose fungus</name>
    <name type="synonym">Colletotrichum lagenarium</name>
    <dbReference type="NCBI Taxonomy" id="1213857"/>
    <lineage>
        <taxon>Eukaryota</taxon>
        <taxon>Fungi</taxon>
        <taxon>Dikarya</taxon>
        <taxon>Ascomycota</taxon>
        <taxon>Pezizomycotina</taxon>
        <taxon>Sordariomycetes</taxon>
        <taxon>Hypocreomycetidae</taxon>
        <taxon>Glomerellales</taxon>
        <taxon>Glomerellaceae</taxon>
        <taxon>Colletotrichum</taxon>
        <taxon>Colletotrichum orbiculare species complex</taxon>
    </lineage>
</organism>
<dbReference type="Proteomes" id="UP000014480">
    <property type="component" value="Unassembled WGS sequence"/>
</dbReference>
<name>A0A484FEZ0_COLOR</name>
<reference evidence="2" key="1">
    <citation type="journal article" date="2013" name="New Phytol.">
        <title>Comparative genomic and transcriptomic analyses reveal the hemibiotrophic stage shift of Colletotrichum fungi.</title>
        <authorList>
            <person name="Gan P."/>
            <person name="Ikeda K."/>
            <person name="Irieda H."/>
            <person name="Narusaka M."/>
            <person name="O'Connell R.J."/>
            <person name="Narusaka Y."/>
            <person name="Takano Y."/>
            <person name="Kubo Y."/>
            <person name="Shirasu K."/>
        </authorList>
    </citation>
    <scope>NUCLEOTIDE SEQUENCE [LARGE SCALE GENOMIC DNA]</scope>
    <source>
        <strain evidence="2">104-T / ATCC 96160 / CBS 514.97 / LARS 414 / MAFF 240422</strain>
    </source>
</reference>
<evidence type="ECO:0000313" key="2">
    <source>
        <dbReference type="Proteomes" id="UP000014480"/>
    </source>
</evidence>
<proteinExistence type="predicted"/>
<gene>
    <name evidence="1" type="ORF">Cob_v011025</name>
</gene>
<keyword evidence="2" id="KW-1185">Reference proteome</keyword>
<dbReference type="AlphaFoldDB" id="A0A484FEZ0"/>
<comment type="caution">
    <text evidence="1">The sequence shown here is derived from an EMBL/GenBank/DDBJ whole genome shotgun (WGS) entry which is preliminary data.</text>
</comment>
<dbReference type="EMBL" id="AMCV02000037">
    <property type="protein sequence ID" value="TDZ16105.1"/>
    <property type="molecule type" value="Genomic_DNA"/>
</dbReference>